<reference evidence="11" key="1">
    <citation type="submission" date="2022-10" db="EMBL/GenBank/DDBJ databases">
        <title>The complete genomes of actinobacterial strains from the NBC collection.</title>
        <authorList>
            <person name="Joergensen T.S."/>
            <person name="Alvarez Arevalo M."/>
            <person name="Sterndorff E.B."/>
            <person name="Faurdal D."/>
            <person name="Vuksanovic O."/>
            <person name="Mourched A.-S."/>
            <person name="Charusanti P."/>
            <person name="Shaw S."/>
            <person name="Blin K."/>
            <person name="Weber T."/>
        </authorList>
    </citation>
    <scope>NUCLEOTIDE SEQUENCE</scope>
    <source>
        <strain evidence="11">NBC_01482</strain>
    </source>
</reference>
<dbReference type="SMART" id="SM01329">
    <property type="entry name" value="Iso_dh"/>
    <property type="match status" value="1"/>
</dbReference>
<comment type="cofactor">
    <cofactor evidence="1">
        <name>Mn(2+)</name>
        <dbReference type="ChEBI" id="CHEBI:29035"/>
    </cofactor>
</comment>
<comment type="cofactor">
    <cofactor evidence="2">
        <name>Mg(2+)</name>
        <dbReference type="ChEBI" id="CHEBI:18420"/>
    </cofactor>
</comment>
<evidence type="ECO:0000256" key="5">
    <source>
        <dbReference type="ARBA" id="ARBA00022723"/>
    </source>
</evidence>
<keyword evidence="5" id="KW-0479">Metal-binding</keyword>
<comment type="catalytic activity">
    <reaction evidence="9">
        <text>(R)-malate + NAD(+) = pyruvate + CO2 + NADH</text>
        <dbReference type="Rhea" id="RHEA:18365"/>
        <dbReference type="ChEBI" id="CHEBI:15361"/>
        <dbReference type="ChEBI" id="CHEBI:15588"/>
        <dbReference type="ChEBI" id="CHEBI:16526"/>
        <dbReference type="ChEBI" id="CHEBI:57540"/>
        <dbReference type="ChEBI" id="CHEBI:57945"/>
        <dbReference type="EC" id="1.1.1.83"/>
    </reaction>
</comment>
<organism evidence="11 12">
    <name type="scientific">Nocardia vinacea</name>
    <dbReference type="NCBI Taxonomy" id="96468"/>
    <lineage>
        <taxon>Bacteria</taxon>
        <taxon>Bacillati</taxon>
        <taxon>Actinomycetota</taxon>
        <taxon>Actinomycetes</taxon>
        <taxon>Mycobacteriales</taxon>
        <taxon>Nocardiaceae</taxon>
        <taxon>Nocardia</taxon>
    </lineage>
</organism>
<dbReference type="PANTHER" id="PTHR43275">
    <property type="entry name" value="D-MALATE DEHYDROGENASE [DECARBOXYLATING]"/>
    <property type="match status" value="1"/>
</dbReference>
<evidence type="ECO:0000256" key="7">
    <source>
        <dbReference type="ARBA" id="ARBA00023027"/>
    </source>
</evidence>
<comment type="similarity">
    <text evidence="3">Belongs to the isocitrate and isopropylmalate dehydrogenases family.</text>
</comment>
<evidence type="ECO:0000313" key="12">
    <source>
        <dbReference type="Proteomes" id="UP001432062"/>
    </source>
</evidence>
<evidence type="ECO:0000256" key="2">
    <source>
        <dbReference type="ARBA" id="ARBA00001946"/>
    </source>
</evidence>
<dbReference type="PROSITE" id="PS00470">
    <property type="entry name" value="IDH_IMDH"/>
    <property type="match status" value="1"/>
</dbReference>
<evidence type="ECO:0000256" key="3">
    <source>
        <dbReference type="ARBA" id="ARBA00007769"/>
    </source>
</evidence>
<gene>
    <name evidence="11" type="ORF">OG563_29805</name>
</gene>
<dbReference type="InterPro" id="IPR050501">
    <property type="entry name" value="ICDH/IPMDH"/>
</dbReference>
<dbReference type="PANTHER" id="PTHR43275:SF1">
    <property type="entry name" value="D-MALATE DEHYDROGENASE [DECARBOXYLATING]"/>
    <property type="match status" value="1"/>
</dbReference>
<evidence type="ECO:0000256" key="4">
    <source>
        <dbReference type="ARBA" id="ARBA00013126"/>
    </source>
</evidence>
<sequence>MRGNGRATYRIATIPGDGIGVDVTAEAVGVLDAVLPGIEWTEFDWSCENYLRTGAMMPADAPGQLAGFDAILLGAVGFPGVPDHISLWGLLIPLRRAFGQYVNLRPVRLLPGTESALRDRTAEDLDILIVRENSEGEYSAIGGMHHPGRTDEFVRQESIFTRVGCERIIRYAFERALERDGRLCSATKSNGLLHSMPYWDSIFERIASEYPQVETRQLHVDALAAEIVLHPDRLDVIVGSNLFGDILSDLAAAVTGGLGLAPSGNINPERTAPSMFEAVHGSAPDIAGQGIANPVAQILAGAMLLEHLGEHAAAAAVDRAVCDVLREGRIRTPDLGGTATTGELGSAIAHRAAQLVETDSIFAQP</sequence>
<keyword evidence="7" id="KW-0520">NAD</keyword>
<dbReference type="SUPFAM" id="SSF53659">
    <property type="entry name" value="Isocitrate/Isopropylmalate dehydrogenase-like"/>
    <property type="match status" value="1"/>
</dbReference>
<dbReference type="NCBIfam" id="TIGR02089">
    <property type="entry name" value="TTC"/>
    <property type="match status" value="1"/>
</dbReference>
<protein>
    <recommendedName>
        <fullName evidence="4">D-malate dehydrogenase (decarboxylating)</fullName>
        <ecNumber evidence="4">1.1.1.83</ecNumber>
    </recommendedName>
</protein>
<dbReference type="InterPro" id="IPR024084">
    <property type="entry name" value="IsoPropMal-DH-like_dom"/>
</dbReference>
<proteinExistence type="inferred from homology"/>
<dbReference type="InterPro" id="IPR011829">
    <property type="entry name" value="TTC_DH"/>
</dbReference>
<dbReference type="Pfam" id="PF00180">
    <property type="entry name" value="Iso_dh"/>
    <property type="match status" value="1"/>
</dbReference>
<keyword evidence="8" id="KW-0464">Manganese</keyword>
<accession>A0ABZ1Z6T8</accession>
<evidence type="ECO:0000256" key="1">
    <source>
        <dbReference type="ARBA" id="ARBA00001936"/>
    </source>
</evidence>
<dbReference type="EMBL" id="CP109441">
    <property type="protein sequence ID" value="WUV51268.1"/>
    <property type="molecule type" value="Genomic_DNA"/>
</dbReference>
<dbReference type="Proteomes" id="UP001432062">
    <property type="component" value="Chromosome"/>
</dbReference>
<evidence type="ECO:0000256" key="6">
    <source>
        <dbReference type="ARBA" id="ARBA00023002"/>
    </source>
</evidence>
<evidence type="ECO:0000259" key="10">
    <source>
        <dbReference type="SMART" id="SM01329"/>
    </source>
</evidence>
<dbReference type="InterPro" id="IPR019818">
    <property type="entry name" value="IsoCit/isopropylmalate_DH_CS"/>
</dbReference>
<dbReference type="EC" id="1.1.1.83" evidence="4"/>
<keyword evidence="12" id="KW-1185">Reference proteome</keyword>
<dbReference type="RefSeq" id="WP_327102012.1">
    <property type="nucleotide sequence ID" value="NZ_CP109149.1"/>
</dbReference>
<dbReference type="Gene3D" id="3.40.718.10">
    <property type="entry name" value="Isopropylmalate Dehydrogenase"/>
    <property type="match status" value="1"/>
</dbReference>
<evidence type="ECO:0000256" key="9">
    <source>
        <dbReference type="ARBA" id="ARBA00049301"/>
    </source>
</evidence>
<dbReference type="GO" id="GO:0009027">
    <property type="term" value="F:tartrate dehydrogenase activity"/>
    <property type="evidence" value="ECO:0007669"/>
    <property type="project" value="UniProtKB-EC"/>
</dbReference>
<evidence type="ECO:0000313" key="11">
    <source>
        <dbReference type="EMBL" id="WUV51268.1"/>
    </source>
</evidence>
<keyword evidence="6 11" id="KW-0560">Oxidoreductase</keyword>
<evidence type="ECO:0000256" key="8">
    <source>
        <dbReference type="ARBA" id="ARBA00023211"/>
    </source>
</evidence>
<name>A0ABZ1Z6T8_9NOCA</name>
<feature type="domain" description="Isopropylmalate dehydrogenase-like" evidence="10">
    <location>
        <begin position="10"/>
        <end position="348"/>
    </location>
</feature>